<dbReference type="Proteomes" id="UP000824220">
    <property type="component" value="Unassembled WGS sequence"/>
</dbReference>
<organism evidence="3 4">
    <name type="scientific">Candidatus Microbacterium stercoravium</name>
    <dbReference type="NCBI Taxonomy" id="2838697"/>
    <lineage>
        <taxon>Bacteria</taxon>
        <taxon>Bacillati</taxon>
        <taxon>Actinomycetota</taxon>
        <taxon>Actinomycetes</taxon>
        <taxon>Micrococcales</taxon>
        <taxon>Microbacteriaceae</taxon>
        <taxon>Microbacterium</taxon>
    </lineage>
</organism>
<proteinExistence type="predicted"/>
<protein>
    <submittedName>
        <fullName evidence="3">DUF4350 domain-containing protein</fullName>
    </submittedName>
</protein>
<evidence type="ECO:0000256" key="1">
    <source>
        <dbReference type="SAM" id="Phobius"/>
    </source>
</evidence>
<name>A0A9D2KIZ5_9MICO</name>
<reference evidence="3" key="2">
    <citation type="submission" date="2021-04" db="EMBL/GenBank/DDBJ databases">
        <authorList>
            <person name="Gilroy R."/>
        </authorList>
    </citation>
    <scope>NUCLEOTIDE SEQUENCE</scope>
    <source>
        <strain evidence="3">ChiHjej8B7-3636</strain>
    </source>
</reference>
<dbReference type="AlphaFoldDB" id="A0A9D2KIZ5"/>
<reference evidence="3" key="1">
    <citation type="journal article" date="2021" name="PeerJ">
        <title>Extensive microbial diversity within the chicken gut microbiome revealed by metagenomics and culture.</title>
        <authorList>
            <person name="Gilroy R."/>
            <person name="Ravi A."/>
            <person name="Getino M."/>
            <person name="Pursley I."/>
            <person name="Horton D.L."/>
            <person name="Alikhan N.F."/>
            <person name="Baker D."/>
            <person name="Gharbi K."/>
            <person name="Hall N."/>
            <person name="Watson M."/>
            <person name="Adriaenssens E.M."/>
            <person name="Foster-Nyarko E."/>
            <person name="Jarju S."/>
            <person name="Secka A."/>
            <person name="Antonio M."/>
            <person name="Oren A."/>
            <person name="Chaudhuri R.R."/>
            <person name="La Ragione R."/>
            <person name="Hildebrand F."/>
            <person name="Pallen M.J."/>
        </authorList>
    </citation>
    <scope>NUCLEOTIDE SEQUENCE</scope>
    <source>
        <strain evidence="3">ChiHjej8B7-3636</strain>
    </source>
</reference>
<keyword evidence="1" id="KW-0472">Membrane</keyword>
<keyword evidence="1" id="KW-0812">Transmembrane</keyword>
<dbReference type="Pfam" id="PF14258">
    <property type="entry name" value="DUF4350"/>
    <property type="match status" value="1"/>
</dbReference>
<gene>
    <name evidence="3" type="ORF">H9800_10315</name>
</gene>
<keyword evidence="1" id="KW-1133">Transmembrane helix</keyword>
<sequence length="394" mass="40767">MSLIATTDASERAPRTSRARRAWSWIAIVAVVLVTGTIMFAVEAEWNAPDPLGADSPRYDGARAVTTLLEEQQGVPVKTADSEDAARSALTPNATLVVTDAWGLDVDILRELAAEARETVILAGDIASFEAVIPGIEYAGPGSADPVSPGCSVPAADNAGEIIAGEAYTAPDGATGCYPIDDGFVLVRGDTEGGGTVTIVDGEALLANENLASAGNAALALGLLGSGDAVVWYAPAPADAGMNGAPTSIADFVPGWVTPSIVLALLVAIAAMVWRGRRFGPLVAETLPVTVRASETLEGRARLYRAAGDPAHALDALRRGASARMAKRLSLPRDADPETLARAVAGALGRDPRPVFDALTAVPTDDALFADLGARLREIESALESIDPWEGRTR</sequence>
<dbReference type="InterPro" id="IPR025646">
    <property type="entry name" value="DUF4350"/>
</dbReference>
<feature type="transmembrane region" description="Helical" evidence="1">
    <location>
        <begin position="256"/>
        <end position="274"/>
    </location>
</feature>
<evidence type="ECO:0000259" key="2">
    <source>
        <dbReference type="Pfam" id="PF14258"/>
    </source>
</evidence>
<evidence type="ECO:0000313" key="3">
    <source>
        <dbReference type="EMBL" id="HJA05237.1"/>
    </source>
</evidence>
<feature type="transmembrane region" description="Helical" evidence="1">
    <location>
        <begin position="22"/>
        <end position="42"/>
    </location>
</feature>
<dbReference type="EMBL" id="DXAM01000140">
    <property type="protein sequence ID" value="HJA05237.1"/>
    <property type="molecule type" value="Genomic_DNA"/>
</dbReference>
<feature type="domain" description="DUF4350" evidence="2">
    <location>
        <begin position="55"/>
        <end position="224"/>
    </location>
</feature>
<accession>A0A9D2KIZ5</accession>
<comment type="caution">
    <text evidence="3">The sequence shown here is derived from an EMBL/GenBank/DDBJ whole genome shotgun (WGS) entry which is preliminary data.</text>
</comment>
<evidence type="ECO:0000313" key="4">
    <source>
        <dbReference type="Proteomes" id="UP000824220"/>
    </source>
</evidence>